<comment type="caution">
    <text evidence="1">The sequence shown here is derived from an EMBL/GenBank/DDBJ whole genome shotgun (WGS) entry which is preliminary data.</text>
</comment>
<proteinExistence type="predicted"/>
<reference evidence="1 2" key="1">
    <citation type="submission" date="2020-04" db="EMBL/GenBank/DDBJ databases">
        <title>Paenibacillus algicola sp. nov., a novel marine bacterium producing alginate lyase.</title>
        <authorList>
            <person name="Huang H."/>
        </authorList>
    </citation>
    <scope>NUCLEOTIDE SEQUENCE [LARGE SCALE GENOMIC DNA]</scope>
    <source>
        <strain evidence="1 2">L7-75</strain>
    </source>
</reference>
<protein>
    <submittedName>
        <fullName evidence="1">Uncharacterized protein</fullName>
    </submittedName>
</protein>
<keyword evidence="2" id="KW-1185">Reference proteome</keyword>
<evidence type="ECO:0000313" key="1">
    <source>
        <dbReference type="EMBL" id="NMO96009.1"/>
    </source>
</evidence>
<dbReference type="AlphaFoldDB" id="A0A848M6X6"/>
<dbReference type="Proteomes" id="UP000565468">
    <property type="component" value="Unassembled WGS sequence"/>
</dbReference>
<gene>
    <name evidence="1" type="ORF">HII30_09535</name>
</gene>
<accession>A0A848M6X6</accession>
<organism evidence="1 2">
    <name type="scientific">Paenibacillus lemnae</name>
    <dbReference type="NCBI Taxonomy" id="1330551"/>
    <lineage>
        <taxon>Bacteria</taxon>
        <taxon>Bacillati</taxon>
        <taxon>Bacillota</taxon>
        <taxon>Bacilli</taxon>
        <taxon>Bacillales</taxon>
        <taxon>Paenibacillaceae</taxon>
        <taxon>Paenibacillus</taxon>
    </lineage>
</organism>
<name>A0A848M6X6_PAELE</name>
<sequence>MLKNAIIHGCCPKHCKQHLLRTTAAAASLSYNTKTAFTPENLGQRPFLALINTLAAGAYPTLTAAHLDAAFFVCRTFQQR</sequence>
<evidence type="ECO:0000313" key="2">
    <source>
        <dbReference type="Proteomes" id="UP000565468"/>
    </source>
</evidence>
<dbReference type="EMBL" id="JABBPN010000007">
    <property type="protein sequence ID" value="NMO96009.1"/>
    <property type="molecule type" value="Genomic_DNA"/>
</dbReference>